<proteinExistence type="predicted"/>
<feature type="region of interest" description="Disordered" evidence="1">
    <location>
        <begin position="30"/>
        <end position="67"/>
    </location>
</feature>
<gene>
    <name evidence="2" type="ORF">ANN_10770</name>
</gene>
<keyword evidence="3" id="KW-1185">Reference proteome</keyword>
<protein>
    <submittedName>
        <fullName evidence="2">Uncharacterized protein</fullName>
    </submittedName>
</protein>
<evidence type="ECO:0000313" key="3">
    <source>
        <dbReference type="Proteomes" id="UP001148838"/>
    </source>
</evidence>
<comment type="caution">
    <text evidence="2">The sequence shown here is derived from an EMBL/GenBank/DDBJ whole genome shotgun (WGS) entry which is preliminary data.</text>
</comment>
<accession>A0ABQ8T376</accession>
<dbReference type="Proteomes" id="UP001148838">
    <property type="component" value="Unassembled WGS sequence"/>
</dbReference>
<evidence type="ECO:0000313" key="2">
    <source>
        <dbReference type="EMBL" id="KAJ4440922.1"/>
    </source>
</evidence>
<feature type="compositionally biased region" description="Polar residues" evidence="1">
    <location>
        <begin position="47"/>
        <end position="67"/>
    </location>
</feature>
<dbReference type="EMBL" id="JAJSOF020000015">
    <property type="protein sequence ID" value="KAJ4440922.1"/>
    <property type="molecule type" value="Genomic_DNA"/>
</dbReference>
<sequence>MDLREVGYDGRDWINLAQDRDRWRAYTIRLQSHGWGKPREKPFNETKVGSNPSPNAAPDQQPTESAD</sequence>
<organism evidence="2 3">
    <name type="scientific">Periplaneta americana</name>
    <name type="common">American cockroach</name>
    <name type="synonym">Blatta americana</name>
    <dbReference type="NCBI Taxonomy" id="6978"/>
    <lineage>
        <taxon>Eukaryota</taxon>
        <taxon>Metazoa</taxon>
        <taxon>Ecdysozoa</taxon>
        <taxon>Arthropoda</taxon>
        <taxon>Hexapoda</taxon>
        <taxon>Insecta</taxon>
        <taxon>Pterygota</taxon>
        <taxon>Neoptera</taxon>
        <taxon>Polyneoptera</taxon>
        <taxon>Dictyoptera</taxon>
        <taxon>Blattodea</taxon>
        <taxon>Blattoidea</taxon>
        <taxon>Blattidae</taxon>
        <taxon>Blattinae</taxon>
        <taxon>Periplaneta</taxon>
    </lineage>
</organism>
<evidence type="ECO:0000256" key="1">
    <source>
        <dbReference type="SAM" id="MobiDB-lite"/>
    </source>
</evidence>
<reference evidence="2 3" key="1">
    <citation type="journal article" date="2022" name="Allergy">
        <title>Genome assembly and annotation of Periplaneta americana reveal a comprehensive cockroach allergen profile.</title>
        <authorList>
            <person name="Wang L."/>
            <person name="Xiong Q."/>
            <person name="Saelim N."/>
            <person name="Wang L."/>
            <person name="Nong W."/>
            <person name="Wan A.T."/>
            <person name="Shi M."/>
            <person name="Liu X."/>
            <person name="Cao Q."/>
            <person name="Hui J.H.L."/>
            <person name="Sookrung N."/>
            <person name="Leung T.F."/>
            <person name="Tungtrongchitr A."/>
            <person name="Tsui S.K.W."/>
        </authorList>
    </citation>
    <scope>NUCLEOTIDE SEQUENCE [LARGE SCALE GENOMIC DNA]</scope>
    <source>
        <strain evidence="2">PWHHKU_190912</strain>
    </source>
</reference>
<name>A0ABQ8T376_PERAM</name>